<feature type="transmembrane region" description="Helical" evidence="1">
    <location>
        <begin position="1299"/>
        <end position="1322"/>
    </location>
</feature>
<protein>
    <recommendedName>
        <fullName evidence="5">Transmembrane protein</fullName>
    </recommendedName>
</protein>
<organism evidence="3 4">
    <name type="scientific">Paramecium sonneborni</name>
    <dbReference type="NCBI Taxonomy" id="65129"/>
    <lineage>
        <taxon>Eukaryota</taxon>
        <taxon>Sar</taxon>
        <taxon>Alveolata</taxon>
        <taxon>Ciliophora</taxon>
        <taxon>Intramacronucleata</taxon>
        <taxon>Oligohymenophorea</taxon>
        <taxon>Peniculida</taxon>
        <taxon>Parameciidae</taxon>
        <taxon>Paramecium</taxon>
    </lineage>
</organism>
<dbReference type="OrthoDB" id="301383at2759"/>
<evidence type="ECO:0000313" key="4">
    <source>
        <dbReference type="Proteomes" id="UP000692954"/>
    </source>
</evidence>
<reference evidence="3" key="1">
    <citation type="submission" date="2021-01" db="EMBL/GenBank/DDBJ databases">
        <authorList>
            <consortium name="Genoscope - CEA"/>
            <person name="William W."/>
        </authorList>
    </citation>
    <scope>NUCLEOTIDE SEQUENCE</scope>
</reference>
<name>A0A8S1R9A2_9CILI</name>
<keyword evidence="1" id="KW-0472">Membrane</keyword>
<dbReference type="Proteomes" id="UP000692954">
    <property type="component" value="Unassembled WGS sequence"/>
</dbReference>
<feature type="chain" id="PRO_5035751761" description="Transmembrane protein" evidence="2">
    <location>
        <begin position="19"/>
        <end position="1350"/>
    </location>
</feature>
<keyword evidence="1" id="KW-1133">Transmembrane helix</keyword>
<keyword evidence="1" id="KW-0812">Transmembrane</keyword>
<feature type="signal peptide" evidence="2">
    <location>
        <begin position="1"/>
        <end position="18"/>
    </location>
</feature>
<keyword evidence="2" id="KW-0732">Signal</keyword>
<evidence type="ECO:0008006" key="5">
    <source>
        <dbReference type="Google" id="ProtNLM"/>
    </source>
</evidence>
<evidence type="ECO:0000256" key="2">
    <source>
        <dbReference type="SAM" id="SignalP"/>
    </source>
</evidence>
<dbReference type="EMBL" id="CAJJDN010000151">
    <property type="protein sequence ID" value="CAD8124438.1"/>
    <property type="molecule type" value="Genomic_DNA"/>
</dbReference>
<comment type="caution">
    <text evidence="3">The sequence shown here is derived from an EMBL/GenBank/DDBJ whole genome shotgun (WGS) entry which is preliminary data.</text>
</comment>
<gene>
    <name evidence="3" type="ORF">PSON_ATCC_30995.1.T1510038</name>
</gene>
<keyword evidence="4" id="KW-1185">Reference proteome</keyword>
<evidence type="ECO:0000256" key="1">
    <source>
        <dbReference type="SAM" id="Phobius"/>
    </source>
</evidence>
<proteinExistence type="predicted"/>
<accession>A0A8S1R9A2</accession>
<sequence length="1350" mass="159128">MLLLFLLFIPSFTLYCYQNNQTIYASTYERKEWDLNRFFYGEDLTFSLNGNEENFDILPLLQPLEGTQMDLSNVTLIDVNSMKRGEFETNQMAILIKNESIYQIRYPSINTVYFETDQPCSFVRVIQQDIILLADTRKFWIAKQSNYYQIDSLILNIDVEDRKILIVSKNDVQIYYYNDSFDYFNAIINQTMLKTLMPFANKSFEIIDAQLANYNQLVLLDKFYGVIILESITLDQFSLIHHHNYSYYTTYNAMSLLFEDISYQIVVTAMQNSIFVLSSTQVDYFYWINQVNITQFNIAALRVNSYQKYFCFYNSTYLSIYNLVSMIKVSQKSFEKPVLLDFNYLRANIYLLTEDMQQNYYISFPMLIMKPFTQPSNEFLKLQVIATEESQCVLTLNYIIYDYLDNNLYQKSNVINQIKPLVNYPTYPQVSIFKELGVTGSNINANIYLNDQSIKLKLGYLEDLKVDGIIWPENMLFVSIFYSGSFTYYVIQVENLKATLYQCKEFIINYQLQCQKVQDFNPNRQLDHDSFQWIEREVVIFGYISKFRHTIEIFQLKQSIVSKLFVISTSLKDENSLINSFCLTEQLIFVVLEKKKEIHVYSLQDKEYIYTIKQSDVEPYQLSPKFVRVDKQQYLIIIANQDSLIAGFLYNKFFVVYYQSFPECRQIEVGLTSYSIFVALHFGHQQELREYSIKKRQVSFLKKIPLFHYILQTPLQMMSSLDQIIIRAYTPVLQQTVLLVYQPDTNLRESLVTHIPLGDYIKDTLRLGITKVYYYGLLIHASSKFGIKNLLVYRNFQAVISSEWNDEYIHKKELLIHYDSIDSPEQIEFKQNVTFLNLMTNILATISNESLLINQAAIKISNDWFKGQIIKYQAECQQCQDQILLTQKIDLIQSLEYYSSFLDECKLDEDYFVFMTTNQLIFLDSAHYVKHPAFYFNLDLQFTPQKIWCKKDTILITGQTTTFQGFLQMVKFQDQQYQMIGEPFQIKLNIQLIQLDILDDGNFIILDSHQIIGGYMYYTAKICAYHYEFTPPITVSYTQTSCVDSRKYRDFYASSFITYKINNKYRVFLSDLQQGLFIQDFHYIDSSFQFITADYALYRVSLRQPIEQMMGLNIDDEVRYLKVIRNGDPQNNFQIFKMILLTNSIAHLSLVLYFEDDVYQKLIINEMFQRYSDFDVYYDASLEKDYLALAYQAKYYTICIYKLGQKQYPNLNLMIGGVEIVQSYPNQFFSLHSDENGQTLLQLNKENKKLNLYVVDEYATLSFLGNATEQPITLTAINQLTQASIILNVQMSTVVLTNLYWILLTILFCVLFFLGLLALIVYQKHKGVKNQIKQQSKRKKGDVFYLHNQQ</sequence>
<evidence type="ECO:0000313" key="3">
    <source>
        <dbReference type="EMBL" id="CAD8124438.1"/>
    </source>
</evidence>